<dbReference type="SUPFAM" id="SSF47370">
    <property type="entry name" value="Bromodomain"/>
    <property type="match status" value="1"/>
</dbReference>
<dbReference type="AlphaFoldDB" id="A2ERC9"/>
<evidence type="ECO:0000256" key="2">
    <source>
        <dbReference type="ARBA" id="ARBA00023117"/>
    </source>
</evidence>
<dbReference type="PANTHER" id="PTHR45926">
    <property type="entry name" value="OSJNBA0053K19.4 PROTEIN"/>
    <property type="match status" value="1"/>
</dbReference>
<dbReference type="EMBL" id="DS113465">
    <property type="protein sequence ID" value="EAY04805.1"/>
    <property type="molecule type" value="Genomic_DNA"/>
</dbReference>
<evidence type="ECO:0000256" key="3">
    <source>
        <dbReference type="ARBA" id="ARBA00023163"/>
    </source>
</evidence>
<dbReference type="VEuPathDB" id="TrichDB:TVAGG3_1004040"/>
<dbReference type="InterPro" id="IPR038336">
    <property type="entry name" value="NET_sf"/>
</dbReference>
<dbReference type="SMR" id="A2ERC9"/>
<dbReference type="Gene3D" id="1.20.920.10">
    <property type="entry name" value="Bromodomain-like"/>
    <property type="match status" value="1"/>
</dbReference>
<dbReference type="VEuPathDB" id="TrichDB:TVAG_305550"/>
<keyword evidence="7" id="KW-1185">Reference proteome</keyword>
<dbReference type="GO" id="GO:0005634">
    <property type="term" value="C:nucleus"/>
    <property type="evidence" value="ECO:0000318"/>
    <property type="project" value="GO_Central"/>
</dbReference>
<evidence type="ECO:0000259" key="5">
    <source>
        <dbReference type="PROSITE" id="PS50014"/>
    </source>
</evidence>
<name>A2ERC9_TRIV3</name>
<dbReference type="Pfam" id="PF17035">
    <property type="entry name" value="BET"/>
    <property type="match status" value="1"/>
</dbReference>
<evidence type="ECO:0000256" key="4">
    <source>
        <dbReference type="PROSITE-ProRule" id="PRU00035"/>
    </source>
</evidence>
<dbReference type="GO" id="GO:0006338">
    <property type="term" value="P:chromatin remodeling"/>
    <property type="evidence" value="ECO:0000318"/>
    <property type="project" value="GO_Central"/>
</dbReference>
<feature type="domain" description="Bromo" evidence="5">
    <location>
        <begin position="19"/>
        <end position="91"/>
    </location>
</feature>
<dbReference type="CDD" id="cd04369">
    <property type="entry name" value="Bromodomain"/>
    <property type="match status" value="1"/>
</dbReference>
<dbReference type="Pfam" id="PF00439">
    <property type="entry name" value="Bromodomain"/>
    <property type="match status" value="1"/>
</dbReference>
<dbReference type="InterPro" id="IPR001487">
    <property type="entry name" value="Bromodomain"/>
</dbReference>
<dbReference type="STRING" id="5722.A2ERC9"/>
<dbReference type="GO" id="GO:0042393">
    <property type="term" value="F:histone binding"/>
    <property type="evidence" value="ECO:0000318"/>
    <property type="project" value="GO_Central"/>
</dbReference>
<dbReference type="PROSITE" id="PS50014">
    <property type="entry name" value="BROMODOMAIN_2"/>
    <property type="match status" value="1"/>
</dbReference>
<reference evidence="6" key="1">
    <citation type="submission" date="2006-10" db="EMBL/GenBank/DDBJ databases">
        <authorList>
            <person name="Amadeo P."/>
            <person name="Zhao Q."/>
            <person name="Wortman J."/>
            <person name="Fraser-Liggett C."/>
            <person name="Carlton J."/>
        </authorList>
    </citation>
    <scope>NUCLEOTIDE SEQUENCE</scope>
    <source>
        <strain evidence="6">G3</strain>
    </source>
</reference>
<keyword evidence="2 4" id="KW-0103">Bromodomain</keyword>
<gene>
    <name evidence="6" type="ORF">TVAG_305550</name>
</gene>
<reference evidence="6" key="2">
    <citation type="journal article" date="2007" name="Science">
        <title>Draft genome sequence of the sexually transmitted pathogen Trichomonas vaginalis.</title>
        <authorList>
            <person name="Carlton J.M."/>
            <person name="Hirt R.P."/>
            <person name="Silva J.C."/>
            <person name="Delcher A.L."/>
            <person name="Schatz M."/>
            <person name="Zhao Q."/>
            <person name="Wortman J.R."/>
            <person name="Bidwell S.L."/>
            <person name="Alsmark U.C.M."/>
            <person name="Besteiro S."/>
            <person name="Sicheritz-Ponten T."/>
            <person name="Noel C.J."/>
            <person name="Dacks J.B."/>
            <person name="Foster P.G."/>
            <person name="Simillion C."/>
            <person name="Van de Peer Y."/>
            <person name="Miranda-Saavedra D."/>
            <person name="Barton G.J."/>
            <person name="Westrop G.D."/>
            <person name="Mueller S."/>
            <person name="Dessi D."/>
            <person name="Fiori P.L."/>
            <person name="Ren Q."/>
            <person name="Paulsen I."/>
            <person name="Zhang H."/>
            <person name="Bastida-Corcuera F.D."/>
            <person name="Simoes-Barbosa A."/>
            <person name="Brown M.T."/>
            <person name="Hayes R.D."/>
            <person name="Mukherjee M."/>
            <person name="Okumura C.Y."/>
            <person name="Schneider R."/>
            <person name="Smith A.J."/>
            <person name="Vanacova S."/>
            <person name="Villalvazo M."/>
            <person name="Haas B.J."/>
            <person name="Pertea M."/>
            <person name="Feldblyum T.V."/>
            <person name="Utterback T.R."/>
            <person name="Shu C.L."/>
            <person name="Osoegawa K."/>
            <person name="de Jong P.J."/>
            <person name="Hrdy I."/>
            <person name="Horvathova L."/>
            <person name="Zubacova Z."/>
            <person name="Dolezal P."/>
            <person name="Malik S.B."/>
            <person name="Logsdon J.M. Jr."/>
            <person name="Henze K."/>
            <person name="Gupta A."/>
            <person name="Wang C.C."/>
            <person name="Dunne R.L."/>
            <person name="Upcroft J.A."/>
            <person name="Upcroft P."/>
            <person name="White O."/>
            <person name="Salzberg S.L."/>
            <person name="Tang P."/>
            <person name="Chiu C.-H."/>
            <person name="Lee Y.-S."/>
            <person name="Embley T.M."/>
            <person name="Coombs G.H."/>
            <person name="Mottram J.C."/>
            <person name="Tachezy J."/>
            <person name="Fraser-Liggett C.M."/>
            <person name="Johnson P.J."/>
        </authorList>
    </citation>
    <scope>NUCLEOTIDE SEQUENCE [LARGE SCALE GENOMIC DNA]</scope>
    <source>
        <strain evidence="6">G3</strain>
    </source>
</reference>
<dbReference type="InParanoid" id="A2ERC9"/>
<sequence length="219" mass="25029">MTTADQKIAIMKQITKFFCDEPLSIMFLKPLEEDKKLTGEYKNRIKKPMDLTTIKKKINNNQYSGFQPWIEDMNLIWDNAVEFNSADSVIGGVAIYLKKKFNKRIMSINLSNLRNYEQQIINLTKDIQNILQNPPASFGISQTTPLSPKIEQFSLSRVQKLLESVQKLMEQGKSTEIINIIKSNEPGFEADPSTPIDFGEFSRKTLIALEEFVASNTQV</sequence>
<keyword evidence="3" id="KW-0804">Transcription</keyword>
<dbReference type="GO" id="GO:0000785">
    <property type="term" value="C:chromatin"/>
    <property type="evidence" value="ECO:0000318"/>
    <property type="project" value="GO_Central"/>
</dbReference>
<dbReference type="Proteomes" id="UP000001542">
    <property type="component" value="Unassembled WGS sequence"/>
</dbReference>
<dbReference type="SMART" id="SM00297">
    <property type="entry name" value="BROMO"/>
    <property type="match status" value="1"/>
</dbReference>
<dbReference type="InterPro" id="IPR036427">
    <property type="entry name" value="Bromodomain-like_sf"/>
</dbReference>
<dbReference type="Gene3D" id="1.20.1270.220">
    <property type="match status" value="1"/>
</dbReference>
<dbReference type="InterPro" id="IPR027353">
    <property type="entry name" value="NET_dom"/>
</dbReference>
<dbReference type="KEGG" id="tva:4762669"/>
<dbReference type="GO" id="GO:0004674">
    <property type="term" value="F:protein serine/threonine kinase activity"/>
    <property type="evidence" value="ECO:0000318"/>
    <property type="project" value="GO_Central"/>
</dbReference>
<evidence type="ECO:0000313" key="7">
    <source>
        <dbReference type="Proteomes" id="UP000001542"/>
    </source>
</evidence>
<evidence type="ECO:0000256" key="1">
    <source>
        <dbReference type="ARBA" id="ARBA00023015"/>
    </source>
</evidence>
<evidence type="ECO:0000313" key="6">
    <source>
        <dbReference type="EMBL" id="EAY04805.1"/>
    </source>
</evidence>
<dbReference type="RefSeq" id="XP_001317028.1">
    <property type="nucleotide sequence ID" value="XM_001316993.1"/>
</dbReference>
<protein>
    <submittedName>
        <fullName evidence="6">Bromodomain containing protein</fullName>
    </submittedName>
</protein>
<keyword evidence="1" id="KW-0805">Transcription regulation</keyword>
<dbReference type="PRINTS" id="PR00503">
    <property type="entry name" value="BROMODOMAIN"/>
</dbReference>
<dbReference type="GO" id="GO:0006357">
    <property type="term" value="P:regulation of transcription by RNA polymerase II"/>
    <property type="evidence" value="ECO:0000318"/>
    <property type="project" value="GO_Central"/>
</dbReference>
<dbReference type="GO" id="GO:0003682">
    <property type="term" value="F:chromatin binding"/>
    <property type="evidence" value="ECO:0000318"/>
    <property type="project" value="GO_Central"/>
</dbReference>
<dbReference type="OrthoDB" id="21449at2759"/>
<accession>A2ERC9</accession>
<proteinExistence type="predicted"/>
<organism evidence="6 7">
    <name type="scientific">Trichomonas vaginalis (strain ATCC PRA-98 / G3)</name>
    <dbReference type="NCBI Taxonomy" id="412133"/>
    <lineage>
        <taxon>Eukaryota</taxon>
        <taxon>Metamonada</taxon>
        <taxon>Parabasalia</taxon>
        <taxon>Trichomonadida</taxon>
        <taxon>Trichomonadidae</taxon>
        <taxon>Trichomonas</taxon>
    </lineage>
</organism>